<sequence length="226" mass="26801">MYLLIFLAVVMIFVYLVNRYEYHNSNYKDLTGNTYNEVMNDKSKYSEFLTVEELERLDVEHRIAVNVYISQNDRETTEINVIYICHYGIFVIESKNYNGLIYGDENHRYWTQVYSGNKKEKFYNPVFQNKTHIKSLAKVLNIHENKMKSLIVFSEKCTLKIGTIKSNDVYVFNRKDLAKILKTVIKNSPEILSKDEIQEIYSKLKKYTNASEKIKNDENLYFGEKD</sequence>
<comment type="caution">
    <text evidence="2">The sequence shown here is derived from an EMBL/GenBank/DDBJ whole genome shotgun (WGS) entry which is preliminary data.</text>
</comment>
<dbReference type="InterPro" id="IPR011528">
    <property type="entry name" value="NERD"/>
</dbReference>
<evidence type="ECO:0000259" key="1">
    <source>
        <dbReference type="PROSITE" id="PS50965"/>
    </source>
</evidence>
<accession>A0A2A7MJ03</accession>
<dbReference type="PROSITE" id="PS50965">
    <property type="entry name" value="NERD"/>
    <property type="match status" value="1"/>
</dbReference>
<organism evidence="2 3">
    <name type="scientific">Clostridium neonatale</name>
    <dbReference type="NCBI Taxonomy" id="137838"/>
    <lineage>
        <taxon>Bacteria</taxon>
        <taxon>Bacillati</taxon>
        <taxon>Bacillota</taxon>
        <taxon>Clostridia</taxon>
        <taxon>Eubacteriales</taxon>
        <taxon>Clostridiaceae</taxon>
        <taxon>Clostridium</taxon>
    </lineage>
</organism>
<feature type="domain" description="NERD" evidence="1">
    <location>
        <begin position="42"/>
        <end position="159"/>
    </location>
</feature>
<proteinExistence type="predicted"/>
<keyword evidence="3" id="KW-1185">Reference proteome</keyword>
<dbReference type="STRING" id="137838.GCA_001458595_02703"/>
<name>A0A2A7MJ03_9CLOT</name>
<reference evidence="2 3" key="1">
    <citation type="submission" date="2017-10" db="EMBL/GenBank/DDBJ databases">
        <title>Effective Description of Clostridium neonatale sp. nov. linked to necrotizing enterocolitis in neonates and a clarification of species assignable to the genus Clostridium (Prazmowski 1880) emend. Lawson and Rainey 2016.</title>
        <authorList>
            <person name="Bernard K."/>
            <person name="Burdz T."/>
            <person name="Wiebe D."/>
            <person name="Balcewich B."/>
            <person name="Alfa M."/>
            <person name="Bernier A.-M."/>
        </authorList>
    </citation>
    <scope>NUCLEOTIDE SEQUENCE [LARGE SCALE GENOMIC DNA]</scope>
    <source>
        <strain evidence="2 3">LCDC99A005</strain>
    </source>
</reference>
<dbReference type="RefSeq" id="WP_058295459.1">
    <property type="nucleotide sequence ID" value="NZ_CAMRXJ010000047.1"/>
</dbReference>
<evidence type="ECO:0000313" key="3">
    <source>
        <dbReference type="Proteomes" id="UP000220840"/>
    </source>
</evidence>
<dbReference type="Proteomes" id="UP000220840">
    <property type="component" value="Unassembled WGS sequence"/>
</dbReference>
<gene>
    <name evidence="2" type="ORF">CQ394_06165</name>
</gene>
<dbReference type="EMBL" id="PDCJ01000001">
    <property type="protein sequence ID" value="PEG31301.1"/>
    <property type="molecule type" value="Genomic_DNA"/>
</dbReference>
<dbReference type="OrthoDB" id="9813328at2"/>
<dbReference type="Pfam" id="PF08378">
    <property type="entry name" value="NERD"/>
    <property type="match status" value="1"/>
</dbReference>
<evidence type="ECO:0000313" key="2">
    <source>
        <dbReference type="EMBL" id="PEG31301.1"/>
    </source>
</evidence>
<dbReference type="AlphaFoldDB" id="A0A2A7MJ03"/>
<protein>
    <submittedName>
        <fullName evidence="2">NERD nuclease</fullName>
    </submittedName>
</protein>